<dbReference type="Proteomes" id="UP000767334">
    <property type="component" value="Unassembled WGS sequence"/>
</dbReference>
<protein>
    <submittedName>
        <fullName evidence="1">Uncharacterized protein</fullName>
    </submittedName>
</protein>
<gene>
    <name evidence="1" type="ORF">H6A19_13535</name>
</gene>
<evidence type="ECO:0000313" key="2">
    <source>
        <dbReference type="Proteomes" id="UP000767334"/>
    </source>
</evidence>
<reference evidence="1 2" key="1">
    <citation type="journal article" date="2021" name="Sci. Rep.">
        <title>The distribution of antibiotic resistance genes in chicken gut microbiota commensals.</title>
        <authorList>
            <person name="Juricova H."/>
            <person name="Matiasovicova J."/>
            <person name="Kubasova T."/>
            <person name="Cejkova D."/>
            <person name="Rychlik I."/>
        </authorList>
    </citation>
    <scope>NUCLEOTIDE SEQUENCE [LARGE SCALE GENOMIC DNA]</scope>
    <source>
        <strain evidence="1 2">An435</strain>
    </source>
</reference>
<accession>A0ABS2FIG1</accession>
<evidence type="ECO:0000313" key="1">
    <source>
        <dbReference type="EMBL" id="MBM6820340.1"/>
    </source>
</evidence>
<name>A0ABS2FIG1_9CLOT</name>
<comment type="caution">
    <text evidence="1">The sequence shown here is derived from an EMBL/GenBank/DDBJ whole genome shotgun (WGS) entry which is preliminary data.</text>
</comment>
<keyword evidence="2" id="KW-1185">Reference proteome</keyword>
<organism evidence="1 2">
    <name type="scientific">Clostridium saudiense</name>
    <dbReference type="NCBI Taxonomy" id="1414720"/>
    <lineage>
        <taxon>Bacteria</taxon>
        <taxon>Bacillati</taxon>
        <taxon>Bacillota</taxon>
        <taxon>Clostridia</taxon>
        <taxon>Eubacteriales</taxon>
        <taxon>Clostridiaceae</taxon>
        <taxon>Clostridium</taxon>
    </lineage>
</organism>
<dbReference type="EMBL" id="JACJLL010000104">
    <property type="protein sequence ID" value="MBM6820340.1"/>
    <property type="molecule type" value="Genomic_DNA"/>
</dbReference>
<dbReference type="RefSeq" id="WP_166484822.1">
    <property type="nucleotide sequence ID" value="NZ_JACJLL010000104.1"/>
</dbReference>
<proteinExistence type="predicted"/>
<sequence>MIDKSYLYNVPSKNILNSYKPKNLSNDSIDNYPVDSIDNMVINSNLNDESSLK</sequence>